<dbReference type="GO" id="GO:0005737">
    <property type="term" value="C:cytoplasm"/>
    <property type="evidence" value="ECO:0007669"/>
    <property type="project" value="UniProtKB-SubCell"/>
</dbReference>
<evidence type="ECO:0000313" key="10">
    <source>
        <dbReference type="Proteomes" id="UP000765509"/>
    </source>
</evidence>
<sequence length="202" mass="22831">MDSLSLSSNNNNIIHFSSISQASHHSLDLQSPKFKSSQLSPPNQIHSNHLLSTHSTNSNIDSSDQKPTSVQVILRIRPPNFDINFPSRFQHIILDTISSKTDSIETSAPSISNTQSNSNNKSTQKFTFDRVFSQQDDQLKIWLSVQGLINRFVKGYNFTVFSYCQTSSGKSYTMVTNASKLIHQSSSNQSIRSSWYHPFLNW</sequence>
<feature type="domain" description="Kinesin motor" evidence="8">
    <location>
        <begin position="69"/>
        <end position="202"/>
    </location>
</feature>
<comment type="subcellular location">
    <subcellularLocation>
        <location evidence="1">Cytoplasm</location>
    </subcellularLocation>
</comment>
<keyword evidence="10" id="KW-1185">Reference proteome</keyword>
<dbReference type="PANTHER" id="PTHR47969">
    <property type="entry name" value="CHROMOSOME-ASSOCIATED KINESIN KIF4A-RELATED"/>
    <property type="match status" value="1"/>
</dbReference>
<dbReference type="InterPro" id="IPR036961">
    <property type="entry name" value="Kinesin_motor_dom_sf"/>
</dbReference>
<dbReference type="OrthoDB" id="5585684at2759"/>
<accession>A0A9Q3JEE2</accession>
<dbReference type="GO" id="GO:0005875">
    <property type="term" value="C:microtubule associated complex"/>
    <property type="evidence" value="ECO:0007669"/>
    <property type="project" value="TreeGrafter"/>
</dbReference>
<evidence type="ECO:0000256" key="4">
    <source>
        <dbReference type="ARBA" id="ARBA00022840"/>
    </source>
</evidence>
<comment type="caution">
    <text evidence="6">Lacks conserved residue(s) required for the propagation of feature annotation.</text>
</comment>
<dbReference type="InterPro" id="IPR001752">
    <property type="entry name" value="Kinesin_motor_dom"/>
</dbReference>
<dbReference type="GO" id="GO:0051231">
    <property type="term" value="P:spindle elongation"/>
    <property type="evidence" value="ECO:0007669"/>
    <property type="project" value="TreeGrafter"/>
</dbReference>
<protein>
    <recommendedName>
        <fullName evidence="8">Kinesin motor domain-containing protein</fullName>
    </recommendedName>
</protein>
<proteinExistence type="inferred from homology"/>
<reference evidence="9" key="1">
    <citation type="submission" date="2021-03" db="EMBL/GenBank/DDBJ databases">
        <title>Draft genome sequence of rust myrtle Austropuccinia psidii MF-1, a brazilian biotype.</title>
        <authorList>
            <person name="Quecine M.C."/>
            <person name="Pachon D.M.R."/>
            <person name="Bonatelli M.L."/>
            <person name="Correr F.H."/>
            <person name="Franceschini L.M."/>
            <person name="Leite T.F."/>
            <person name="Margarido G.R.A."/>
            <person name="Almeida C.A."/>
            <person name="Ferrarezi J.A."/>
            <person name="Labate C.A."/>
        </authorList>
    </citation>
    <scope>NUCLEOTIDE SEQUENCE</scope>
    <source>
        <strain evidence="9">MF-1</strain>
    </source>
</reference>
<organism evidence="9 10">
    <name type="scientific">Austropuccinia psidii MF-1</name>
    <dbReference type="NCBI Taxonomy" id="1389203"/>
    <lineage>
        <taxon>Eukaryota</taxon>
        <taxon>Fungi</taxon>
        <taxon>Dikarya</taxon>
        <taxon>Basidiomycota</taxon>
        <taxon>Pucciniomycotina</taxon>
        <taxon>Pucciniomycetes</taxon>
        <taxon>Pucciniales</taxon>
        <taxon>Sphaerophragmiaceae</taxon>
        <taxon>Austropuccinia</taxon>
    </lineage>
</organism>
<dbReference type="PANTHER" id="PTHR47969:SF15">
    <property type="entry name" value="CHROMOSOME-ASSOCIATED KINESIN KIF4A-RELATED"/>
    <property type="match status" value="1"/>
</dbReference>
<dbReference type="GO" id="GO:0007018">
    <property type="term" value="P:microtubule-based movement"/>
    <property type="evidence" value="ECO:0007669"/>
    <property type="project" value="InterPro"/>
</dbReference>
<keyword evidence="2" id="KW-0963">Cytoplasm</keyword>
<dbReference type="SUPFAM" id="SSF52540">
    <property type="entry name" value="P-loop containing nucleoside triphosphate hydrolases"/>
    <property type="match status" value="1"/>
</dbReference>
<dbReference type="InterPro" id="IPR027417">
    <property type="entry name" value="P-loop_NTPase"/>
</dbReference>
<comment type="caution">
    <text evidence="9">The sequence shown here is derived from an EMBL/GenBank/DDBJ whole genome shotgun (WGS) entry which is preliminary data.</text>
</comment>
<dbReference type="GO" id="GO:0003777">
    <property type="term" value="F:microtubule motor activity"/>
    <property type="evidence" value="ECO:0007669"/>
    <property type="project" value="InterPro"/>
</dbReference>
<dbReference type="GO" id="GO:0005524">
    <property type="term" value="F:ATP binding"/>
    <property type="evidence" value="ECO:0007669"/>
    <property type="project" value="UniProtKB-KW"/>
</dbReference>
<evidence type="ECO:0000313" key="9">
    <source>
        <dbReference type="EMBL" id="MBW0560297.1"/>
    </source>
</evidence>
<name>A0A9Q3JEE2_9BASI</name>
<dbReference type="InterPro" id="IPR027640">
    <property type="entry name" value="Kinesin-like_fam"/>
</dbReference>
<evidence type="ECO:0000259" key="8">
    <source>
        <dbReference type="PROSITE" id="PS50067"/>
    </source>
</evidence>
<keyword evidence="4" id="KW-0067">ATP-binding</keyword>
<dbReference type="Pfam" id="PF00225">
    <property type="entry name" value="Kinesin"/>
    <property type="match status" value="1"/>
</dbReference>
<dbReference type="Proteomes" id="UP000765509">
    <property type="component" value="Unassembled WGS sequence"/>
</dbReference>
<feature type="region of interest" description="Disordered" evidence="7">
    <location>
        <begin position="27"/>
        <end position="64"/>
    </location>
</feature>
<dbReference type="EMBL" id="AVOT02069365">
    <property type="protein sequence ID" value="MBW0560297.1"/>
    <property type="molecule type" value="Genomic_DNA"/>
</dbReference>
<evidence type="ECO:0000256" key="1">
    <source>
        <dbReference type="ARBA" id="ARBA00004496"/>
    </source>
</evidence>
<evidence type="ECO:0000256" key="2">
    <source>
        <dbReference type="ARBA" id="ARBA00022490"/>
    </source>
</evidence>
<gene>
    <name evidence="9" type="ORF">O181_100012</name>
</gene>
<keyword evidence="3" id="KW-0547">Nucleotide-binding</keyword>
<evidence type="ECO:0000256" key="7">
    <source>
        <dbReference type="SAM" id="MobiDB-lite"/>
    </source>
</evidence>
<evidence type="ECO:0000256" key="3">
    <source>
        <dbReference type="ARBA" id="ARBA00022741"/>
    </source>
</evidence>
<dbReference type="GO" id="GO:0008017">
    <property type="term" value="F:microtubule binding"/>
    <property type="evidence" value="ECO:0007669"/>
    <property type="project" value="InterPro"/>
</dbReference>
<evidence type="ECO:0000256" key="6">
    <source>
        <dbReference type="PROSITE-ProRule" id="PRU00283"/>
    </source>
</evidence>
<comment type="similarity">
    <text evidence="6">Belongs to the TRAFAC class myosin-kinesin ATPase superfamily. Kinesin family.</text>
</comment>
<dbReference type="Gene3D" id="3.40.850.10">
    <property type="entry name" value="Kinesin motor domain"/>
    <property type="match status" value="1"/>
</dbReference>
<keyword evidence="5" id="KW-0175">Coiled coil</keyword>
<dbReference type="GO" id="GO:0007052">
    <property type="term" value="P:mitotic spindle organization"/>
    <property type="evidence" value="ECO:0007669"/>
    <property type="project" value="TreeGrafter"/>
</dbReference>
<evidence type="ECO:0000256" key="5">
    <source>
        <dbReference type="ARBA" id="ARBA00023054"/>
    </source>
</evidence>
<feature type="compositionally biased region" description="Polar residues" evidence="7">
    <location>
        <begin position="33"/>
        <end position="64"/>
    </location>
</feature>
<dbReference type="AlphaFoldDB" id="A0A9Q3JEE2"/>
<dbReference type="PROSITE" id="PS50067">
    <property type="entry name" value="KINESIN_MOTOR_2"/>
    <property type="match status" value="1"/>
</dbReference>